<organism evidence="8">
    <name type="scientific">Eremomyces bilateralis CBS 781.70</name>
    <dbReference type="NCBI Taxonomy" id="1392243"/>
    <lineage>
        <taxon>Eukaryota</taxon>
        <taxon>Fungi</taxon>
        <taxon>Dikarya</taxon>
        <taxon>Ascomycota</taxon>
        <taxon>Pezizomycotina</taxon>
        <taxon>Dothideomycetes</taxon>
        <taxon>Dothideomycetes incertae sedis</taxon>
        <taxon>Eremomycetales</taxon>
        <taxon>Eremomycetaceae</taxon>
        <taxon>Eremomyces</taxon>
    </lineage>
</organism>
<reference evidence="8 10" key="1">
    <citation type="submission" date="2020-01" db="EMBL/GenBank/DDBJ databases">
        <authorList>
            <consortium name="DOE Joint Genome Institute"/>
            <person name="Haridas S."/>
            <person name="Albert R."/>
            <person name="Binder M."/>
            <person name="Bloem J."/>
            <person name="Labutti K."/>
            <person name="Salamov A."/>
            <person name="Andreopoulos B."/>
            <person name="Baker S.E."/>
            <person name="Barry K."/>
            <person name="Bills G."/>
            <person name="Bluhm B.H."/>
            <person name="Cannon C."/>
            <person name="Castanera R."/>
            <person name="Culley D.E."/>
            <person name="Daum C."/>
            <person name="Ezra D."/>
            <person name="Gonzalez J.B."/>
            <person name="Henrissat B."/>
            <person name="Kuo A."/>
            <person name="Liang C."/>
            <person name="Lipzen A."/>
            <person name="Lutzoni F."/>
            <person name="Magnuson J."/>
            <person name="Mondo S."/>
            <person name="Nolan M."/>
            <person name="Ohm R."/>
            <person name="Pangilinan J."/>
            <person name="Park H.-J."/>
            <person name="Ramirez L."/>
            <person name="Alfaro M."/>
            <person name="Sun H."/>
            <person name="Tritt A."/>
            <person name="Yoshinaga Y."/>
            <person name="Zwiers L.-H."/>
            <person name="Turgeon B.G."/>
            <person name="Goodwin S.B."/>
            <person name="Spatafora J.W."/>
            <person name="Crous P.W."/>
            <person name="Grigoriev I.V."/>
        </authorList>
    </citation>
    <scope>NUCLEOTIDE SEQUENCE</scope>
    <source>
        <strain evidence="8 10">CBS 781.70</strain>
    </source>
</reference>
<feature type="transmembrane region" description="Helical" evidence="7">
    <location>
        <begin position="125"/>
        <end position="144"/>
    </location>
</feature>
<dbReference type="EMBL" id="ML975153">
    <property type="protein sequence ID" value="KAF1814416.1"/>
    <property type="molecule type" value="Genomic_DNA"/>
</dbReference>
<feature type="transmembrane region" description="Helical" evidence="7">
    <location>
        <begin position="454"/>
        <end position="472"/>
    </location>
</feature>
<keyword evidence="4 7" id="KW-1133">Transmembrane helix</keyword>
<evidence type="ECO:0000256" key="5">
    <source>
        <dbReference type="ARBA" id="ARBA00023136"/>
    </source>
</evidence>
<dbReference type="Proteomes" id="UP000504638">
    <property type="component" value="Unplaced"/>
</dbReference>
<dbReference type="AlphaFoldDB" id="A0A6G1G909"/>
<feature type="transmembrane region" description="Helical" evidence="7">
    <location>
        <begin position="192"/>
        <end position="210"/>
    </location>
</feature>
<feature type="transmembrane region" description="Helical" evidence="7">
    <location>
        <begin position="51"/>
        <end position="73"/>
    </location>
</feature>
<evidence type="ECO:0000256" key="4">
    <source>
        <dbReference type="ARBA" id="ARBA00022989"/>
    </source>
</evidence>
<reference evidence="10" key="3">
    <citation type="submission" date="2025-04" db="UniProtKB">
        <authorList>
            <consortium name="RefSeq"/>
        </authorList>
    </citation>
    <scope>IDENTIFICATION</scope>
    <source>
        <strain evidence="10">CBS 781.70</strain>
    </source>
</reference>
<evidence type="ECO:0000256" key="6">
    <source>
        <dbReference type="RuleBase" id="RU362091"/>
    </source>
</evidence>
<feature type="transmembrane region" description="Helical" evidence="7">
    <location>
        <begin position="601"/>
        <end position="624"/>
    </location>
</feature>
<keyword evidence="5 7" id="KW-0472">Membrane</keyword>
<dbReference type="Pfam" id="PF00474">
    <property type="entry name" value="SSF"/>
    <property type="match status" value="1"/>
</dbReference>
<feature type="transmembrane region" description="Helical" evidence="7">
    <location>
        <begin position="288"/>
        <end position="314"/>
    </location>
</feature>
<evidence type="ECO:0000256" key="3">
    <source>
        <dbReference type="ARBA" id="ARBA00022692"/>
    </source>
</evidence>
<dbReference type="CDD" id="cd11476">
    <property type="entry name" value="SLC5sbd_DUR3"/>
    <property type="match status" value="1"/>
</dbReference>
<evidence type="ECO:0000256" key="7">
    <source>
        <dbReference type="SAM" id="Phobius"/>
    </source>
</evidence>
<feature type="transmembrane region" description="Helical" evidence="7">
    <location>
        <begin position="492"/>
        <end position="513"/>
    </location>
</feature>
<dbReference type="GeneID" id="54419626"/>
<evidence type="ECO:0000256" key="2">
    <source>
        <dbReference type="ARBA" id="ARBA00006434"/>
    </source>
</evidence>
<proteinExistence type="inferred from homology"/>
<evidence type="ECO:0000313" key="9">
    <source>
        <dbReference type="Proteomes" id="UP000504638"/>
    </source>
</evidence>
<protein>
    <submittedName>
        <fullName evidence="8 10">SSS family solute:Na+ symporter</fullName>
    </submittedName>
</protein>
<keyword evidence="9" id="KW-1185">Reference proteome</keyword>
<dbReference type="PANTHER" id="PTHR46154:SF2">
    <property type="entry name" value="SOLUTE SYMPORTER FAMILY TRANSPORTER (AFU_ORTHOLOGUE AFUA_6G03200)"/>
    <property type="match status" value="1"/>
</dbReference>
<dbReference type="GO" id="GO:0005886">
    <property type="term" value="C:plasma membrane"/>
    <property type="evidence" value="ECO:0007669"/>
    <property type="project" value="TreeGrafter"/>
</dbReference>
<reference evidence="10" key="2">
    <citation type="submission" date="2020-04" db="EMBL/GenBank/DDBJ databases">
        <authorList>
            <consortium name="NCBI Genome Project"/>
        </authorList>
    </citation>
    <scope>NUCLEOTIDE SEQUENCE</scope>
    <source>
        <strain evidence="10">CBS 781.70</strain>
    </source>
</reference>
<comment type="similarity">
    <text evidence="2 6">Belongs to the sodium:solute symporter (SSF) (TC 2.A.21) family.</text>
</comment>
<evidence type="ECO:0000313" key="10">
    <source>
        <dbReference type="RefSeq" id="XP_033536047.1"/>
    </source>
</evidence>
<feature type="transmembrane region" description="Helical" evidence="7">
    <location>
        <begin position="397"/>
        <end position="419"/>
    </location>
</feature>
<dbReference type="RefSeq" id="XP_033536047.1">
    <property type="nucleotide sequence ID" value="XM_033679056.1"/>
</dbReference>
<comment type="subcellular location">
    <subcellularLocation>
        <location evidence="1">Membrane</location>
        <topology evidence="1">Multi-pass membrane protein</topology>
    </subcellularLocation>
</comment>
<feature type="transmembrane region" description="Helical" evidence="7">
    <location>
        <begin position="351"/>
        <end position="376"/>
    </location>
</feature>
<evidence type="ECO:0000256" key="1">
    <source>
        <dbReference type="ARBA" id="ARBA00004141"/>
    </source>
</evidence>
<keyword evidence="3 7" id="KW-0812">Transmembrane</keyword>
<dbReference type="OrthoDB" id="6132759at2759"/>
<gene>
    <name evidence="8 10" type="ORF">P152DRAFT_456665</name>
</gene>
<name>A0A6G1G909_9PEZI</name>
<dbReference type="PROSITE" id="PS50283">
    <property type="entry name" value="NA_SOLUT_SYMP_3"/>
    <property type="match status" value="1"/>
</dbReference>
<accession>A0A6G1G909</accession>
<feature type="transmembrane region" description="Helical" evidence="7">
    <location>
        <begin position="251"/>
        <end position="268"/>
    </location>
</feature>
<sequence>MSLLPQSAGYATILVGGAFFAVLMNGITWVQKRYTSFDPRKVEEFSSASRSVKTGMMSVGITSAWVWAAVFLQTGTLTYLYGISVPWWFGMGGFVEIAAFAFISSKIKVNASGASTYLQVAKVRFGTLGHLAYMFAALVANFVVGSEILIGGSGVIAGLTGISEYAAIWLLPLVVVVYVLTGGLRATFVADYLHCCILFSCLLVLVLATYTRGDVIGSPGKLYDLLLQASKEAPALGNGHESYLSFRSEGGMYYAVTAATSFFGLSFCDQSYWQRSIAARPAGTSKAFIFAGCFFFSVAFGIGSSMGLAARALVTNPAFPTYPNGLSLAQIGAGLAGPFASVTILGKAGPVMYTIIAFMATTSALSAQLVAVSTIFSYDIYREYVNKSATNVQMMRINHAVVICWAIFLAGIDTAFAYIGLDLNFLFYLMAVCTSGAVFPIGLLMCWTRLNKAGAVLGVLGGLVMGFVAWLVTAVTTKGIVSITTLTDSKVILSGSLSALGSGAIISILLSLIKPASFDFELTRAIGRGVAVPESATVSTESTGSTEKVPQHSQSHFAGSKDLTYEPALYAVEGGGRTTATEAQYAKEVAKLEASQTHFRIITGLFLLVILVLIPAPLAGTAVVYPRGLFVLQCVAAATFVFISLILILFWPLFESRKELAAIFGRVTRNERLDINNLQHGEGETSRTI</sequence>
<dbReference type="GO" id="GO:0015204">
    <property type="term" value="F:urea transmembrane transporter activity"/>
    <property type="evidence" value="ECO:0007669"/>
    <property type="project" value="InterPro"/>
</dbReference>
<feature type="transmembrane region" description="Helical" evidence="7">
    <location>
        <begin position="156"/>
        <end position="180"/>
    </location>
</feature>
<feature type="transmembrane region" description="Helical" evidence="7">
    <location>
        <begin position="630"/>
        <end position="654"/>
    </location>
</feature>
<feature type="transmembrane region" description="Helical" evidence="7">
    <location>
        <begin position="12"/>
        <end position="30"/>
    </location>
</feature>
<dbReference type="InterPro" id="IPR031155">
    <property type="entry name" value="DUR"/>
</dbReference>
<feature type="transmembrane region" description="Helical" evidence="7">
    <location>
        <begin position="85"/>
        <end position="104"/>
    </location>
</feature>
<dbReference type="InterPro" id="IPR038377">
    <property type="entry name" value="Na/Glc_symporter_sf"/>
</dbReference>
<evidence type="ECO:0000313" key="8">
    <source>
        <dbReference type="EMBL" id="KAF1814416.1"/>
    </source>
</evidence>
<dbReference type="InterPro" id="IPR001734">
    <property type="entry name" value="Na/solute_symporter"/>
</dbReference>
<feature type="transmembrane region" description="Helical" evidence="7">
    <location>
        <begin position="425"/>
        <end position="447"/>
    </location>
</feature>
<dbReference type="PANTHER" id="PTHR46154">
    <property type="match status" value="1"/>
</dbReference>
<dbReference type="Gene3D" id="1.20.1730.10">
    <property type="entry name" value="Sodium/glucose cotransporter"/>
    <property type="match status" value="1"/>
</dbReference>